<reference evidence="2 3" key="1">
    <citation type="journal article" date="2007" name="Genome Res.">
        <title>Genome characteristics of facultatively symbiotic Frankia sp. strains reflect host range and host plant biogeography.</title>
        <authorList>
            <person name="Normand P."/>
            <person name="Lapierre P."/>
            <person name="Tisa L.S."/>
            <person name="Gogarten J.P."/>
            <person name="Alloisio N."/>
            <person name="Bagnarol E."/>
            <person name="Bassi C.A."/>
            <person name="Berry A.M."/>
            <person name="Bickhart D.M."/>
            <person name="Choisne N."/>
            <person name="Couloux A."/>
            <person name="Cournoyer B."/>
            <person name="Cruveiller S."/>
            <person name="Daubin V."/>
            <person name="Demange N."/>
            <person name="Francino M.P."/>
            <person name="Goltsman E."/>
            <person name="Huang Y."/>
            <person name="Kopp O.R."/>
            <person name="Labarre L."/>
            <person name="Lapidus A."/>
            <person name="Lavire C."/>
            <person name="Marechal J."/>
            <person name="Martinez M."/>
            <person name="Mastronunzio J.E."/>
            <person name="Mullin B.C."/>
            <person name="Niemann J."/>
            <person name="Pujic P."/>
            <person name="Rawnsley T."/>
            <person name="Rouy Z."/>
            <person name="Schenowitz C."/>
            <person name="Sellstedt A."/>
            <person name="Tavares F."/>
            <person name="Tomkins J.P."/>
            <person name="Vallenet D."/>
            <person name="Valverde C."/>
            <person name="Wall L.G."/>
            <person name="Wang Y."/>
            <person name="Medigue C."/>
            <person name="Benson D.R."/>
        </authorList>
    </citation>
    <scope>NUCLEOTIDE SEQUENCE [LARGE SCALE GENOMIC DNA]</scope>
    <source>
        <strain evidence="3">DSM 45986 / CECT 9034 / ACN14a</strain>
    </source>
</reference>
<feature type="region of interest" description="Disordered" evidence="1">
    <location>
        <begin position="22"/>
        <end position="60"/>
    </location>
</feature>
<accession>Q0RF59</accession>
<proteinExistence type="predicted"/>
<organism evidence="2 3">
    <name type="scientific">Frankia alni (strain DSM 45986 / CECT 9034 / ACN14a)</name>
    <dbReference type="NCBI Taxonomy" id="326424"/>
    <lineage>
        <taxon>Bacteria</taxon>
        <taxon>Bacillati</taxon>
        <taxon>Actinomycetota</taxon>
        <taxon>Actinomycetes</taxon>
        <taxon>Frankiales</taxon>
        <taxon>Frankiaceae</taxon>
        <taxon>Frankia</taxon>
    </lineage>
</organism>
<name>Q0RF59_FRAAA</name>
<keyword evidence="3" id="KW-1185">Reference proteome</keyword>
<evidence type="ECO:0000256" key="1">
    <source>
        <dbReference type="SAM" id="MobiDB-lite"/>
    </source>
</evidence>
<evidence type="ECO:0000313" key="2">
    <source>
        <dbReference type="EMBL" id="CAJ63891.1"/>
    </source>
</evidence>
<sequence length="60" mass="5980">MGCAATSDADARLPFTASVTHPATVHPTYRRAATTGGNAARPRRTAHPAGGTGPTPTPPG</sequence>
<evidence type="ECO:0000313" key="3">
    <source>
        <dbReference type="Proteomes" id="UP000000657"/>
    </source>
</evidence>
<dbReference type="AlphaFoldDB" id="Q0RF59"/>
<dbReference type="HOGENOM" id="CLU_2934768_0_0_11"/>
<dbReference type="Proteomes" id="UP000000657">
    <property type="component" value="Chromosome"/>
</dbReference>
<dbReference type="KEGG" id="fal:FRAAL5258"/>
<dbReference type="EMBL" id="CT573213">
    <property type="protein sequence ID" value="CAJ63891.1"/>
    <property type="molecule type" value="Genomic_DNA"/>
</dbReference>
<feature type="compositionally biased region" description="Low complexity" evidence="1">
    <location>
        <begin position="30"/>
        <end position="40"/>
    </location>
</feature>
<protein>
    <submittedName>
        <fullName evidence="2">Uncharacterized protein</fullName>
    </submittedName>
</protein>
<gene>
    <name evidence="2" type="ordered locus">FRAAL5258</name>
</gene>